<proteinExistence type="predicted"/>
<organism evidence="1 2">
    <name type="scientific">Pectobacterium betavasculorum</name>
    <dbReference type="NCBI Taxonomy" id="55207"/>
    <lineage>
        <taxon>Bacteria</taxon>
        <taxon>Pseudomonadati</taxon>
        <taxon>Pseudomonadota</taxon>
        <taxon>Gammaproteobacteria</taxon>
        <taxon>Enterobacterales</taxon>
        <taxon>Pectobacteriaceae</taxon>
        <taxon>Pectobacterium</taxon>
    </lineage>
</organism>
<dbReference type="Proteomes" id="UP000032869">
    <property type="component" value="Unassembled WGS sequence"/>
</dbReference>
<dbReference type="EMBL" id="JQHL01000002">
    <property type="protein sequence ID" value="KFX21113.1"/>
    <property type="molecule type" value="Genomic_DNA"/>
</dbReference>
<sequence>MGFYNSFSAIHDSSEWYTEHYQRRIELERLNTNEVIALYGEGVSSIQFHNESFLTQNAFPIYEWLFTHCMEGLKQEISDVMLAQ</sequence>
<reference evidence="1 2" key="1">
    <citation type="submission" date="2014-08" db="EMBL/GenBank/DDBJ databases">
        <title>Genome sequences of NCPPB Pectobacterium isolates.</title>
        <authorList>
            <person name="Glover R.H."/>
            <person name="Sapp M."/>
            <person name="Elphinstone J."/>
        </authorList>
    </citation>
    <scope>NUCLEOTIDE SEQUENCE [LARGE SCALE GENOMIC DNA]</scope>
    <source>
        <strain evidence="1 2">NCPPB 2793</strain>
    </source>
</reference>
<name>A0ABR4V1X5_9GAMM</name>
<evidence type="ECO:0000313" key="2">
    <source>
        <dbReference type="Proteomes" id="UP000032869"/>
    </source>
</evidence>
<gene>
    <name evidence="1" type="ORF">JV35_07920</name>
</gene>
<protein>
    <submittedName>
        <fullName evidence="1">Uncharacterized protein</fullName>
    </submittedName>
</protein>
<keyword evidence="2" id="KW-1185">Reference proteome</keyword>
<comment type="caution">
    <text evidence="1">The sequence shown here is derived from an EMBL/GenBank/DDBJ whole genome shotgun (WGS) entry which is preliminary data.</text>
</comment>
<evidence type="ECO:0000313" key="1">
    <source>
        <dbReference type="EMBL" id="KFX21113.1"/>
    </source>
</evidence>
<accession>A0ABR4V1X5</accession>